<evidence type="ECO:0000313" key="2">
    <source>
        <dbReference type="EMBL" id="OIS93585.1"/>
    </source>
</evidence>
<keyword evidence="3" id="KW-1185">Reference proteome</keyword>
<evidence type="ECO:0000256" key="1">
    <source>
        <dbReference type="SAM" id="MobiDB-lite"/>
    </source>
</evidence>
<sequence length="268" mass="29139">MKSWGERLVAGLKNWRSRKNDAIEAETPNARHLPDTPTEQSDYETKIKLSIRAVSNEAIGESTQAAELESSDNSSATEDQLKVPEGAPAQAELAPEQAEGIPVRVSVSEQSHQRSKPRTLKTEENHVTETGEAGSPPGMENEGSDKPETPGQALQNEIPASARPEKAHKADGEMRGQIEPDTKPVTQLSIDEPLSQNQTAREEEIASIHAISTVPNSLVKRSVARRSRNGSQDEAVTDEELEALEAENARLKRLLRDRTGAKSNTSDG</sequence>
<gene>
    <name evidence="2" type="ORF">BLA27_09705</name>
</gene>
<feature type="region of interest" description="Disordered" evidence="1">
    <location>
        <begin position="15"/>
        <end position="44"/>
    </location>
</feature>
<feature type="compositionally biased region" description="Polar residues" evidence="1">
    <location>
        <begin position="184"/>
        <end position="199"/>
    </location>
</feature>
<comment type="caution">
    <text evidence="2">The sequence shown here is derived from an EMBL/GenBank/DDBJ whole genome shotgun (WGS) entry which is preliminary data.</text>
</comment>
<feature type="compositionally biased region" description="Polar residues" evidence="1">
    <location>
        <begin position="61"/>
        <end position="78"/>
    </location>
</feature>
<feature type="region of interest" description="Disordered" evidence="1">
    <location>
        <begin position="60"/>
        <end position="203"/>
    </location>
</feature>
<protein>
    <submittedName>
        <fullName evidence="2">Uncharacterized protein</fullName>
    </submittedName>
</protein>
<feature type="compositionally biased region" description="Low complexity" evidence="1">
    <location>
        <begin position="84"/>
        <end position="100"/>
    </location>
</feature>
<accession>A0A1J6HMA7</accession>
<evidence type="ECO:0000313" key="3">
    <source>
        <dbReference type="Proteomes" id="UP000182985"/>
    </source>
</evidence>
<feature type="region of interest" description="Disordered" evidence="1">
    <location>
        <begin position="215"/>
        <end position="241"/>
    </location>
</feature>
<reference evidence="2 3" key="1">
    <citation type="submission" date="2016-10" db="EMBL/GenBank/DDBJ databases">
        <title>The Draft Genome Sequence of the Potato Rhizosphere Bacteria Ochrobactrum sp. IPA7.2.</title>
        <authorList>
            <person name="Gogoleva N.E."/>
            <person name="Khlopko Y.A."/>
            <person name="Burygin G.L."/>
            <person name="Plotnikov A.O."/>
        </authorList>
    </citation>
    <scope>NUCLEOTIDE SEQUENCE [LARGE SCALE GENOMIC DNA]</scope>
    <source>
        <strain evidence="2 3">IPA7.2</strain>
    </source>
</reference>
<proteinExistence type="predicted"/>
<name>A0A1J6HMA7_9HYPH</name>
<organism evidence="2 3">
    <name type="scientific">Brucella cytisi</name>
    <dbReference type="NCBI Taxonomy" id="407152"/>
    <lineage>
        <taxon>Bacteria</taxon>
        <taxon>Pseudomonadati</taxon>
        <taxon>Pseudomonadota</taxon>
        <taxon>Alphaproteobacteria</taxon>
        <taxon>Hyphomicrobiales</taxon>
        <taxon>Brucellaceae</taxon>
        <taxon>Brucella/Ochrobactrum group</taxon>
        <taxon>Brucella</taxon>
    </lineage>
</organism>
<dbReference type="AlphaFoldDB" id="A0A1J6HMA7"/>
<feature type="compositionally biased region" description="Basic and acidic residues" evidence="1">
    <location>
        <begin position="163"/>
        <end position="182"/>
    </location>
</feature>
<dbReference type="Proteomes" id="UP000182985">
    <property type="component" value="Unassembled WGS sequence"/>
</dbReference>
<dbReference type="EMBL" id="MOEC01000008">
    <property type="protein sequence ID" value="OIS93585.1"/>
    <property type="molecule type" value="Genomic_DNA"/>
</dbReference>
<feature type="compositionally biased region" description="Basic and acidic residues" evidence="1">
    <location>
        <begin position="120"/>
        <end position="129"/>
    </location>
</feature>